<name>A0A660SKD8_UNCT6</name>
<dbReference type="NCBIfam" id="NF003792">
    <property type="entry name" value="PRK05380.1"/>
    <property type="match status" value="1"/>
</dbReference>
<dbReference type="InterPro" id="IPR004468">
    <property type="entry name" value="CTP_synthase"/>
</dbReference>
<feature type="domain" description="Glutamine amidotransferase" evidence="15">
    <location>
        <begin position="307"/>
        <end position="393"/>
    </location>
</feature>
<reference evidence="17 18" key="1">
    <citation type="submission" date="2018-06" db="EMBL/GenBank/DDBJ databases">
        <title>Extensive metabolic versatility and redundancy in microbially diverse, dynamic hydrothermal sediments.</title>
        <authorList>
            <person name="Dombrowski N."/>
            <person name="Teske A."/>
            <person name="Baker B.J."/>
        </authorList>
    </citation>
    <scope>NUCLEOTIDE SEQUENCE [LARGE SCALE GENOMIC DNA]</scope>
    <source>
        <strain evidence="17">B10_G13</strain>
    </source>
</reference>
<keyword evidence="5" id="KW-0479">Metal-binding</keyword>
<keyword evidence="4 17" id="KW-0436">Ligase</keyword>
<keyword evidence="9" id="KW-0315">Glutamine amidotransferase</keyword>
<evidence type="ECO:0000259" key="15">
    <source>
        <dbReference type="Pfam" id="PF00117"/>
    </source>
</evidence>
<evidence type="ECO:0000256" key="1">
    <source>
        <dbReference type="ARBA" id="ARBA00005171"/>
    </source>
</evidence>
<dbReference type="PANTHER" id="PTHR11550">
    <property type="entry name" value="CTP SYNTHASE"/>
    <property type="match status" value="1"/>
</dbReference>
<comment type="caution">
    <text evidence="17">The sequence shown here is derived from an EMBL/GenBank/DDBJ whole genome shotgun (WGS) entry which is preliminary data.</text>
</comment>
<dbReference type="InterPro" id="IPR027417">
    <property type="entry name" value="P-loop_NTPase"/>
</dbReference>
<dbReference type="GO" id="GO:0005524">
    <property type="term" value="F:ATP binding"/>
    <property type="evidence" value="ECO:0007669"/>
    <property type="project" value="UniProtKB-KW"/>
</dbReference>
<dbReference type="GO" id="GO:0042802">
    <property type="term" value="F:identical protein binding"/>
    <property type="evidence" value="ECO:0007669"/>
    <property type="project" value="TreeGrafter"/>
</dbReference>
<sequence length="394" mass="44158">MADKFIVIVGGVISGVGKGIATASIGKILQKFGYRITAVKIDPYINYDAGTLRPTEHGEVWVTYDGGEVDQDLGNYERFLGIHLSRHNNITTGQVYDKIIKDERKGKYLGETVQFIPHVPDEIIDRIKIASKDSDICLIEIGGTVGDYENIPFLFSVKSLEKELSKDNVLYVLVSYMPIPSNIGEMKTKPTQQAIKLLNEHGIFPDIILCRGEKPLDNIRRKKIETYANIASEFVISAPDEDILYAIPLNFEKEQLGNKILSKLKLEKIKSPDFSKWEKLVNYIRKPDFNVNVAMVGKYVNIGEFSLKDSYISVNQSLEHAGAHLHTGIKIDWIEAEDIDNYNNAERVLSKYNGILVPGGFGLKGVNGKINAIRYARENKTPYLGLCYGLQLAI</sequence>
<evidence type="ECO:0000256" key="10">
    <source>
        <dbReference type="ARBA" id="ARBA00022975"/>
    </source>
</evidence>
<keyword evidence="10" id="KW-0665">Pyrimidine biosynthesis</keyword>
<gene>
    <name evidence="17" type="primary">pyrG</name>
    <name evidence="17" type="ORF">DRP43_02585</name>
</gene>
<dbReference type="SUPFAM" id="SSF52540">
    <property type="entry name" value="P-loop containing nucleoside triphosphate hydrolases"/>
    <property type="match status" value="1"/>
</dbReference>
<evidence type="ECO:0000256" key="5">
    <source>
        <dbReference type="ARBA" id="ARBA00022723"/>
    </source>
</evidence>
<dbReference type="InterPro" id="IPR029062">
    <property type="entry name" value="Class_I_gatase-like"/>
</dbReference>
<evidence type="ECO:0000256" key="9">
    <source>
        <dbReference type="ARBA" id="ARBA00022962"/>
    </source>
</evidence>
<dbReference type="AlphaFoldDB" id="A0A660SKD8"/>
<evidence type="ECO:0000256" key="6">
    <source>
        <dbReference type="ARBA" id="ARBA00022741"/>
    </source>
</evidence>
<dbReference type="Gene3D" id="3.40.50.880">
    <property type="match status" value="1"/>
</dbReference>
<dbReference type="Pfam" id="PF06418">
    <property type="entry name" value="CTP_synth_N"/>
    <property type="match status" value="1"/>
</dbReference>
<proteinExistence type="inferred from homology"/>
<comment type="similarity">
    <text evidence="2">Belongs to the CTP synthase family.</text>
</comment>
<dbReference type="UniPathway" id="UPA00159">
    <property type="reaction ID" value="UER00277"/>
</dbReference>
<evidence type="ECO:0000256" key="14">
    <source>
        <dbReference type="ARBA" id="ARBA00083191"/>
    </source>
</evidence>
<dbReference type="Proteomes" id="UP000271125">
    <property type="component" value="Unassembled WGS sequence"/>
</dbReference>
<comment type="pathway">
    <text evidence="1">Pyrimidine metabolism; CTP biosynthesis via de novo pathway; CTP from UDP: step 2/2.</text>
</comment>
<dbReference type="GO" id="GO:0044210">
    <property type="term" value="P:'de novo' CTP biosynthetic process"/>
    <property type="evidence" value="ECO:0007669"/>
    <property type="project" value="UniProtKB-UniPathway"/>
</dbReference>
<dbReference type="Pfam" id="PF00117">
    <property type="entry name" value="GATase"/>
    <property type="match status" value="1"/>
</dbReference>
<evidence type="ECO:0000256" key="8">
    <source>
        <dbReference type="ARBA" id="ARBA00022842"/>
    </source>
</evidence>
<dbReference type="Gene3D" id="3.40.50.300">
    <property type="entry name" value="P-loop containing nucleotide triphosphate hydrolases"/>
    <property type="match status" value="1"/>
</dbReference>
<evidence type="ECO:0000256" key="7">
    <source>
        <dbReference type="ARBA" id="ARBA00022840"/>
    </source>
</evidence>
<accession>A0A660SKD8</accession>
<dbReference type="GO" id="GO:0003883">
    <property type="term" value="F:CTP synthase activity"/>
    <property type="evidence" value="ECO:0007669"/>
    <property type="project" value="UniProtKB-EC"/>
</dbReference>
<dbReference type="SUPFAM" id="SSF52317">
    <property type="entry name" value="Class I glutamine amidotransferase-like"/>
    <property type="match status" value="1"/>
</dbReference>
<organism evidence="17 18">
    <name type="scientific">candidate division TA06 bacterium</name>
    <dbReference type="NCBI Taxonomy" id="2250710"/>
    <lineage>
        <taxon>Bacteria</taxon>
        <taxon>Bacteria division TA06</taxon>
    </lineage>
</organism>
<dbReference type="InterPro" id="IPR017456">
    <property type="entry name" value="CTP_synthase_N"/>
</dbReference>
<feature type="non-terminal residue" evidence="17">
    <location>
        <position position="394"/>
    </location>
</feature>
<dbReference type="InterPro" id="IPR017926">
    <property type="entry name" value="GATASE"/>
</dbReference>
<evidence type="ECO:0000256" key="2">
    <source>
        <dbReference type="ARBA" id="ARBA00007533"/>
    </source>
</evidence>
<dbReference type="GO" id="GO:0019856">
    <property type="term" value="P:pyrimidine nucleobase biosynthetic process"/>
    <property type="evidence" value="ECO:0007669"/>
    <property type="project" value="TreeGrafter"/>
</dbReference>
<evidence type="ECO:0000256" key="11">
    <source>
        <dbReference type="ARBA" id="ARBA00047781"/>
    </source>
</evidence>
<dbReference type="EC" id="6.3.4.2" evidence="3"/>
<evidence type="ECO:0000256" key="12">
    <source>
        <dbReference type="ARBA" id="ARBA00075170"/>
    </source>
</evidence>
<evidence type="ECO:0000256" key="13">
    <source>
        <dbReference type="ARBA" id="ARBA00079941"/>
    </source>
</evidence>
<keyword evidence="6" id="KW-0547">Nucleotide-binding</keyword>
<protein>
    <recommendedName>
        <fullName evidence="3">CTP synthase (glutamine hydrolyzing)</fullName>
        <ecNumber evidence="3">6.3.4.2</ecNumber>
    </recommendedName>
    <alternativeName>
        <fullName evidence="13">Cytidine 5'-triphosphate synthase</fullName>
    </alternativeName>
    <alternativeName>
        <fullName evidence="14">Cytidine triphosphate synthetase</fullName>
    </alternativeName>
    <alternativeName>
        <fullName evidence="12">UTP--ammonia ligase</fullName>
    </alternativeName>
</protein>
<dbReference type="PANTHER" id="PTHR11550:SF0">
    <property type="entry name" value="CTP SYNTHASE-RELATED"/>
    <property type="match status" value="1"/>
</dbReference>
<keyword evidence="8" id="KW-0460">Magnesium</keyword>
<dbReference type="GO" id="GO:0046872">
    <property type="term" value="F:metal ion binding"/>
    <property type="evidence" value="ECO:0007669"/>
    <property type="project" value="UniProtKB-KW"/>
</dbReference>
<dbReference type="FunFam" id="3.40.50.300:FF:000009">
    <property type="entry name" value="CTP synthase"/>
    <property type="match status" value="1"/>
</dbReference>
<evidence type="ECO:0000313" key="18">
    <source>
        <dbReference type="Proteomes" id="UP000271125"/>
    </source>
</evidence>
<keyword evidence="7" id="KW-0067">ATP-binding</keyword>
<feature type="domain" description="CTP synthase N-terminal" evidence="16">
    <location>
        <begin position="4"/>
        <end position="266"/>
    </location>
</feature>
<evidence type="ECO:0000313" key="17">
    <source>
        <dbReference type="EMBL" id="RKX71315.1"/>
    </source>
</evidence>
<evidence type="ECO:0000256" key="4">
    <source>
        <dbReference type="ARBA" id="ARBA00022598"/>
    </source>
</evidence>
<dbReference type="EMBL" id="QNBD01000096">
    <property type="protein sequence ID" value="RKX71315.1"/>
    <property type="molecule type" value="Genomic_DNA"/>
</dbReference>
<evidence type="ECO:0000259" key="16">
    <source>
        <dbReference type="Pfam" id="PF06418"/>
    </source>
</evidence>
<comment type="catalytic activity">
    <reaction evidence="11">
        <text>UTP + L-glutamine + ATP + H2O = CTP + L-glutamate + ADP + phosphate + 2 H(+)</text>
        <dbReference type="Rhea" id="RHEA:26426"/>
        <dbReference type="ChEBI" id="CHEBI:15377"/>
        <dbReference type="ChEBI" id="CHEBI:15378"/>
        <dbReference type="ChEBI" id="CHEBI:29985"/>
        <dbReference type="ChEBI" id="CHEBI:30616"/>
        <dbReference type="ChEBI" id="CHEBI:37563"/>
        <dbReference type="ChEBI" id="CHEBI:43474"/>
        <dbReference type="ChEBI" id="CHEBI:46398"/>
        <dbReference type="ChEBI" id="CHEBI:58359"/>
        <dbReference type="ChEBI" id="CHEBI:456216"/>
        <dbReference type="EC" id="6.3.4.2"/>
    </reaction>
</comment>
<dbReference type="NCBIfam" id="TIGR00337">
    <property type="entry name" value="PyrG"/>
    <property type="match status" value="1"/>
</dbReference>
<evidence type="ECO:0000256" key="3">
    <source>
        <dbReference type="ARBA" id="ARBA00012291"/>
    </source>
</evidence>
<dbReference type="PROSITE" id="PS51273">
    <property type="entry name" value="GATASE_TYPE_1"/>
    <property type="match status" value="1"/>
</dbReference>